<organism evidence="8 9">
    <name type="scientific">Theileria orientalis</name>
    <dbReference type="NCBI Taxonomy" id="68886"/>
    <lineage>
        <taxon>Eukaryota</taxon>
        <taxon>Sar</taxon>
        <taxon>Alveolata</taxon>
        <taxon>Apicomplexa</taxon>
        <taxon>Aconoidasida</taxon>
        <taxon>Piroplasmida</taxon>
        <taxon>Theileriidae</taxon>
        <taxon>Theileria</taxon>
    </lineage>
</organism>
<evidence type="ECO:0000259" key="7">
    <source>
        <dbReference type="PROSITE" id="PS50808"/>
    </source>
</evidence>
<dbReference type="EMBL" id="CP056069">
    <property type="protein sequence ID" value="UKK00457.1"/>
    <property type="molecule type" value="Genomic_DNA"/>
</dbReference>
<dbReference type="PANTHER" id="PTHR13165:SF0">
    <property type="entry name" value="SERRATE RNA EFFECTOR MOLECULE HOMOLOG"/>
    <property type="match status" value="1"/>
</dbReference>
<dbReference type="InterPro" id="IPR039727">
    <property type="entry name" value="SE/Ars2"/>
</dbReference>
<dbReference type="GO" id="GO:0008270">
    <property type="term" value="F:zinc ion binding"/>
    <property type="evidence" value="ECO:0007669"/>
    <property type="project" value="UniProtKB-KW"/>
</dbReference>
<sequence length="602" mass="70410">MVKVSLPLYRKRRFGESHRILNFKNFVALKEDQISPEKAFQEYSKYLLAFLNNEINLYYNKYEHLPFFLEKYHPYYLEKGFELSKQSFSNLSSQFISNFESGKFNDLLLEISYKRLYGKESSDEHPLPESAYTLNEWALEVPVEYPSTAGSQGGEPNDGTHGLNDNHQLNRLQLKTPLETSLLVDVPSSVFIFQLVEALKPYYENVPIYFAEHDKVRTAFITLPETEDLAKVASHLNESKIKLDDIVLVFRPCNPIRERLPVFICPPICSHPLVMERDLALTGKLIRKLDSEMGKTGNFLPDLLPESLDLRFRLDLQLLYLRKIHSYCYYGKFKTNNYVDLWDSGGPGYVRIDLTNEMFEKEEGLFPQNPRIRFATFQLADSNQQTFGEGKLQDQQANKQNDHQHTATTTVLEWEEQLKSTCTVSEQQLLWIKDVESFANKLLETELEPPKFELSESVEEKWKQFCNINTLLDAPDKFRCKLCSKLFNDAKFVWKHLRKLHADSYNQVVVECGLPKMKEIFYNAHRDTRSNPFENLVSIPIIHKPNSSFDDATKEFFRSMDLTGREKRSREYYDFDQPKLKKEFVTFAPDEYSRPSVKYDDL</sequence>
<proteinExistence type="predicted"/>
<accession>A0A976MA21</accession>
<dbReference type="Proteomes" id="UP000244811">
    <property type="component" value="Chromosome 1"/>
</dbReference>
<keyword evidence="1" id="KW-0479">Metal-binding</keyword>
<dbReference type="PROSITE" id="PS00028">
    <property type="entry name" value="ZINC_FINGER_C2H2_1"/>
    <property type="match status" value="1"/>
</dbReference>
<dbReference type="PROSITE" id="PS50157">
    <property type="entry name" value="ZINC_FINGER_C2H2_2"/>
    <property type="match status" value="1"/>
</dbReference>
<dbReference type="InterPro" id="IPR013087">
    <property type="entry name" value="Znf_C2H2_type"/>
</dbReference>
<gene>
    <name evidence="8" type="ORF">MACK_000530</name>
</gene>
<dbReference type="GO" id="GO:0016604">
    <property type="term" value="C:nuclear body"/>
    <property type="evidence" value="ECO:0007669"/>
    <property type="project" value="TreeGrafter"/>
</dbReference>
<dbReference type="Pfam" id="PF12066">
    <property type="entry name" value="SERRATE_Ars2_N"/>
    <property type="match status" value="1"/>
</dbReference>
<feature type="domain" description="C2H2-type" evidence="6">
    <location>
        <begin position="478"/>
        <end position="506"/>
    </location>
</feature>
<reference evidence="8" key="1">
    <citation type="submission" date="2022-07" db="EMBL/GenBank/DDBJ databases">
        <title>Evaluation of T. orientalis genome assembly methods using nanopore sequencing and analysis of variation between genomes.</title>
        <authorList>
            <person name="Yam J."/>
            <person name="Micallef M.L."/>
            <person name="Liu M."/>
            <person name="Djordjevic S.P."/>
            <person name="Bogema D.R."/>
            <person name="Jenkins C."/>
        </authorList>
    </citation>
    <scope>NUCLEOTIDE SEQUENCE</scope>
    <source>
        <strain evidence="8">Goon Nure</strain>
    </source>
</reference>
<evidence type="ECO:0000256" key="3">
    <source>
        <dbReference type="ARBA" id="ARBA00022833"/>
    </source>
</evidence>
<feature type="domain" description="BED-type" evidence="7">
    <location>
        <begin position="456"/>
        <end position="508"/>
    </location>
</feature>
<dbReference type="GO" id="GO:0003677">
    <property type="term" value="F:DNA binding"/>
    <property type="evidence" value="ECO:0007669"/>
    <property type="project" value="InterPro"/>
</dbReference>
<dbReference type="InterPro" id="IPR003656">
    <property type="entry name" value="Znf_BED"/>
</dbReference>
<evidence type="ECO:0000313" key="8">
    <source>
        <dbReference type="EMBL" id="UKK00457.1"/>
    </source>
</evidence>
<dbReference type="GO" id="GO:0031053">
    <property type="term" value="P:primary miRNA processing"/>
    <property type="evidence" value="ECO:0007669"/>
    <property type="project" value="TreeGrafter"/>
</dbReference>
<feature type="region of interest" description="Disordered" evidence="5">
    <location>
        <begin position="147"/>
        <end position="166"/>
    </location>
</feature>
<dbReference type="PROSITE" id="PS50808">
    <property type="entry name" value="ZF_BED"/>
    <property type="match status" value="1"/>
</dbReference>
<evidence type="ECO:0000256" key="5">
    <source>
        <dbReference type="SAM" id="MobiDB-lite"/>
    </source>
</evidence>
<evidence type="ECO:0000256" key="4">
    <source>
        <dbReference type="PROSITE-ProRule" id="PRU00042"/>
    </source>
</evidence>
<evidence type="ECO:0000313" key="9">
    <source>
        <dbReference type="Proteomes" id="UP000244811"/>
    </source>
</evidence>
<keyword evidence="2 4" id="KW-0863">Zinc-finger</keyword>
<protein>
    <recommendedName>
        <fullName evidence="10">C2H2-type domain-containing protein</fullName>
    </recommendedName>
</protein>
<dbReference type="AlphaFoldDB" id="A0A976MA21"/>
<dbReference type="PANTHER" id="PTHR13165">
    <property type="entry name" value="ARSENITE-RESISTANCE PROTEIN 2"/>
    <property type="match status" value="1"/>
</dbReference>
<keyword evidence="3" id="KW-0862">Zinc</keyword>
<name>A0A976MA21_THEOR</name>
<evidence type="ECO:0000259" key="6">
    <source>
        <dbReference type="PROSITE" id="PS50157"/>
    </source>
</evidence>
<evidence type="ECO:0000256" key="1">
    <source>
        <dbReference type="ARBA" id="ARBA00022723"/>
    </source>
</evidence>
<evidence type="ECO:0008006" key="10">
    <source>
        <dbReference type="Google" id="ProtNLM"/>
    </source>
</evidence>
<evidence type="ECO:0000256" key="2">
    <source>
        <dbReference type="ARBA" id="ARBA00022771"/>
    </source>
</evidence>
<dbReference type="InterPro" id="IPR021933">
    <property type="entry name" value="SERRATE/Ars2_N"/>
</dbReference>